<feature type="compositionally biased region" description="Polar residues" evidence="1">
    <location>
        <begin position="13"/>
        <end position="23"/>
    </location>
</feature>
<evidence type="ECO:0000256" key="1">
    <source>
        <dbReference type="SAM" id="MobiDB-lite"/>
    </source>
</evidence>
<name>A0A915J9B1_ROMCU</name>
<feature type="region of interest" description="Disordered" evidence="1">
    <location>
        <begin position="1"/>
        <end position="32"/>
    </location>
</feature>
<proteinExistence type="predicted"/>
<protein>
    <submittedName>
        <fullName evidence="3">Rab-GAP TBC domain-containing protein</fullName>
    </submittedName>
</protein>
<keyword evidence="2" id="KW-1185">Reference proteome</keyword>
<reference evidence="3" key="1">
    <citation type="submission" date="2022-11" db="UniProtKB">
        <authorList>
            <consortium name="WormBaseParasite"/>
        </authorList>
    </citation>
    <scope>IDENTIFICATION</scope>
</reference>
<dbReference type="AlphaFoldDB" id="A0A915J9B1"/>
<sequence>MPDLSIPRDASLSRKSSPITTNPIGHDKSHNFTLSARRRRKLKAIKDAAQSGEAAVLRQLALADGGLVSDEMRKTIWPILLDLGYYKCLDFANDGDSLENFHDADDSQNATDDERSSFCT</sequence>
<organism evidence="2 3">
    <name type="scientific">Romanomermis culicivorax</name>
    <name type="common">Nematode worm</name>
    <dbReference type="NCBI Taxonomy" id="13658"/>
    <lineage>
        <taxon>Eukaryota</taxon>
        <taxon>Metazoa</taxon>
        <taxon>Ecdysozoa</taxon>
        <taxon>Nematoda</taxon>
        <taxon>Enoplea</taxon>
        <taxon>Dorylaimia</taxon>
        <taxon>Mermithida</taxon>
        <taxon>Mermithoidea</taxon>
        <taxon>Mermithidae</taxon>
        <taxon>Romanomermis</taxon>
    </lineage>
</organism>
<evidence type="ECO:0000313" key="3">
    <source>
        <dbReference type="WBParaSite" id="nRc.2.0.1.t22344-RA"/>
    </source>
</evidence>
<dbReference type="Proteomes" id="UP000887565">
    <property type="component" value="Unplaced"/>
</dbReference>
<accession>A0A915J9B1</accession>
<evidence type="ECO:0000313" key="2">
    <source>
        <dbReference type="Proteomes" id="UP000887565"/>
    </source>
</evidence>
<dbReference type="Gene3D" id="1.10.8.1310">
    <property type="match status" value="1"/>
</dbReference>
<dbReference type="WBParaSite" id="nRc.2.0.1.t22344-RA">
    <property type="protein sequence ID" value="nRc.2.0.1.t22344-RA"/>
    <property type="gene ID" value="nRc.2.0.1.g22344"/>
</dbReference>